<dbReference type="EMBL" id="CP020557">
    <property type="protein sequence ID" value="ARF66621.1"/>
    <property type="molecule type" value="Genomic_DNA"/>
</dbReference>
<accession>A0A1V0UNA6</accession>
<dbReference type="AlphaFoldDB" id="A0A1V0UNA6"/>
<keyword evidence="1" id="KW-1133">Transmembrane helix</keyword>
<reference evidence="2 3" key="1">
    <citation type="submission" date="2017-03" db="EMBL/GenBank/DDBJ databases">
        <title>Paenibacillus larvae genome sequencing.</title>
        <authorList>
            <person name="Dingman D.W."/>
        </authorList>
    </citation>
    <scope>NUCLEOTIDE SEQUENCE [LARGE SCALE GENOMIC DNA]</scope>
    <source>
        <strain evidence="2 3">SAG 10367</strain>
    </source>
</reference>
<feature type="transmembrane region" description="Helical" evidence="1">
    <location>
        <begin position="499"/>
        <end position="521"/>
    </location>
</feature>
<dbReference type="Proteomes" id="UP000192727">
    <property type="component" value="Chromosome"/>
</dbReference>
<gene>
    <name evidence="2" type="ORF">B7C51_00625</name>
</gene>
<feature type="transmembrane region" description="Helical" evidence="1">
    <location>
        <begin position="40"/>
        <end position="60"/>
    </location>
</feature>
<evidence type="ECO:0000313" key="2">
    <source>
        <dbReference type="EMBL" id="ARF66621.1"/>
    </source>
</evidence>
<feature type="transmembrane region" description="Helical" evidence="1">
    <location>
        <begin position="422"/>
        <end position="444"/>
    </location>
</feature>
<evidence type="ECO:0000256" key="1">
    <source>
        <dbReference type="SAM" id="Phobius"/>
    </source>
</evidence>
<feature type="transmembrane region" description="Helical" evidence="1">
    <location>
        <begin position="450"/>
        <end position="476"/>
    </location>
</feature>
<feature type="transmembrane region" description="Helical" evidence="1">
    <location>
        <begin position="267"/>
        <end position="287"/>
    </location>
</feature>
<evidence type="ECO:0000313" key="3">
    <source>
        <dbReference type="Proteomes" id="UP000192727"/>
    </source>
</evidence>
<keyword evidence="1" id="KW-0812">Transmembrane</keyword>
<feature type="transmembrane region" description="Helical" evidence="1">
    <location>
        <begin position="527"/>
        <end position="552"/>
    </location>
</feature>
<protein>
    <submittedName>
        <fullName evidence="2">Uncharacterized protein</fullName>
    </submittedName>
</protein>
<dbReference type="RefSeq" id="WP_083038088.1">
    <property type="nucleotide sequence ID" value="NZ_CP020557.1"/>
</dbReference>
<feature type="transmembrane region" description="Helical" evidence="1">
    <location>
        <begin position="80"/>
        <end position="97"/>
    </location>
</feature>
<name>A0A1V0UNA6_9BACL</name>
<feature type="transmembrane region" description="Helical" evidence="1">
    <location>
        <begin position="366"/>
        <end position="387"/>
    </location>
</feature>
<feature type="transmembrane region" description="Helical" evidence="1">
    <location>
        <begin position="213"/>
        <end position="231"/>
    </location>
</feature>
<organism evidence="2 3">
    <name type="scientific">Paenibacillus larvae subsp. pulvifaciens</name>
    <dbReference type="NCBI Taxonomy" id="1477"/>
    <lineage>
        <taxon>Bacteria</taxon>
        <taxon>Bacillati</taxon>
        <taxon>Bacillota</taxon>
        <taxon>Bacilli</taxon>
        <taxon>Bacillales</taxon>
        <taxon>Paenibacillaceae</taxon>
        <taxon>Paenibacillus</taxon>
    </lineage>
</organism>
<proteinExistence type="predicted"/>
<sequence length="562" mass="65349">MKLTGGFIISNLVRIVYYQHMLHYRWLLDHFIALTDSRLVYAKLLLFLFPFTLGAFSFYISKGIFSYTLSLEWVPARSTLEALFMIVFFLLFWVLLFRDYKHNYARAFYSHDSTLYLAQGIHFILILTAKLIDVFFLSVWLFIYPILIGISLAWNSVYSIKIPLQWFTIDFGLLLVLILLLRNLSMIIMFLVKSTKKQRGQTYWFQHLHVLALGKYIFIGIGSYIVTILFIQTHTPAWSWQSLQSEHLNLFHKLSFPTQWLITGKEFYFLLLLFSLLITFVTLVIGFNRILYVKSQLTTRYVNRDYSSGLRLLETPNMPNWLLLIMKDLIIVWRDKRTLMTPVGQFLSMFMAFLGTLGALRNSELFHSQTVSLSAIIAMQFIFSTFAGNMISRITSIDAEGRMISTLLLYLRSPAVFMKSKLILHSLFVGGVITSVTILLSLMFRIEVTLFLYSLCSSLLITMTHSLSFIVSSAIFPKFNWDHETRIGTSSKAVLLESLFLRVYEFGCMISIAVAAVYLYTNALSPNQYYICILCIIILFSSVWISILLLLYRIPWWKGWKF</sequence>
<feature type="transmembrane region" description="Helical" evidence="1">
    <location>
        <begin position="339"/>
        <end position="360"/>
    </location>
</feature>
<feature type="transmembrane region" description="Helical" evidence="1">
    <location>
        <begin position="134"/>
        <end position="154"/>
    </location>
</feature>
<keyword evidence="1" id="KW-0472">Membrane</keyword>
<feature type="transmembrane region" description="Helical" evidence="1">
    <location>
        <begin position="166"/>
        <end position="192"/>
    </location>
</feature>